<dbReference type="KEGG" id="more:E1B28_009375"/>
<evidence type="ECO:0000313" key="2">
    <source>
        <dbReference type="EMBL" id="KAG7093087.1"/>
    </source>
</evidence>
<dbReference type="GeneID" id="66078451"/>
<dbReference type="InterPro" id="IPR032466">
    <property type="entry name" value="Metal_Hydrolase"/>
</dbReference>
<dbReference type="GO" id="GO:0006808">
    <property type="term" value="P:regulation of nitrogen utilization"/>
    <property type="evidence" value="ECO:0007669"/>
    <property type="project" value="InterPro"/>
</dbReference>
<dbReference type="EMBL" id="CM032185">
    <property type="protein sequence ID" value="KAG7093087.1"/>
    <property type="molecule type" value="Genomic_DNA"/>
</dbReference>
<dbReference type="Proteomes" id="UP001049176">
    <property type="component" value="Chromosome 5"/>
</dbReference>
<comment type="caution">
    <text evidence="2">The sequence shown here is derived from an EMBL/GenBank/DDBJ whole genome shotgun (WGS) entry which is preliminary data.</text>
</comment>
<reference evidence="2" key="1">
    <citation type="journal article" date="2021" name="Genome Biol. Evol.">
        <title>The assembled and annotated genome of the fairy-ring fungus Marasmius oreades.</title>
        <authorList>
            <person name="Hiltunen M."/>
            <person name="Ament-Velasquez S.L."/>
            <person name="Johannesson H."/>
        </authorList>
    </citation>
    <scope>NUCLEOTIDE SEQUENCE</scope>
    <source>
        <strain evidence="2">03SP1</strain>
    </source>
</reference>
<dbReference type="InterPro" id="IPR002332">
    <property type="entry name" value="N-reg_PII_urydylation_site"/>
</dbReference>
<keyword evidence="3" id="KW-1185">Reference proteome</keyword>
<dbReference type="GO" id="GO:0016787">
    <property type="term" value="F:hydrolase activity"/>
    <property type="evidence" value="ECO:0007669"/>
    <property type="project" value="InterPro"/>
</dbReference>
<accession>A0A9P7S0H6</accession>
<name>A0A9P7S0H6_9AGAR</name>
<dbReference type="Gene3D" id="3.20.20.140">
    <property type="entry name" value="Metal-dependent hydrolases"/>
    <property type="match status" value="1"/>
</dbReference>
<feature type="domain" description="Amidohydrolase-related" evidence="1">
    <location>
        <begin position="120"/>
        <end position="203"/>
    </location>
</feature>
<dbReference type="PROSITE" id="PS00496">
    <property type="entry name" value="PII_GLNB_UMP"/>
    <property type="match status" value="1"/>
</dbReference>
<evidence type="ECO:0000259" key="1">
    <source>
        <dbReference type="Pfam" id="PF01979"/>
    </source>
</evidence>
<dbReference type="GO" id="GO:0030234">
    <property type="term" value="F:enzyme regulator activity"/>
    <property type="evidence" value="ECO:0007669"/>
    <property type="project" value="InterPro"/>
</dbReference>
<gene>
    <name evidence="2" type="ORF">E1B28_009375</name>
</gene>
<dbReference type="RefSeq" id="XP_043009557.1">
    <property type="nucleotide sequence ID" value="XM_043154266.1"/>
</dbReference>
<dbReference type="PANTHER" id="PTHR43135:SF3">
    <property type="entry name" value="ALPHA-D-RIBOSE 1-METHYLPHOSPHONATE 5-TRIPHOSPHATE DIPHOSPHATASE"/>
    <property type="match status" value="1"/>
</dbReference>
<evidence type="ECO:0000313" key="3">
    <source>
        <dbReference type="Proteomes" id="UP001049176"/>
    </source>
</evidence>
<dbReference type="OrthoDB" id="10258955at2759"/>
<dbReference type="InterPro" id="IPR006680">
    <property type="entry name" value="Amidohydro-rel"/>
</dbReference>
<protein>
    <recommendedName>
        <fullName evidence="1">Amidohydrolase-related domain-containing protein</fullName>
    </recommendedName>
</protein>
<proteinExistence type="predicted"/>
<dbReference type="SUPFAM" id="SSF51556">
    <property type="entry name" value="Metallo-dependent hydrolases"/>
    <property type="match status" value="1"/>
</dbReference>
<dbReference type="PANTHER" id="PTHR43135">
    <property type="entry name" value="ALPHA-D-RIBOSE 1-METHYLPHOSPHONATE 5-TRIPHOSPHATE DIPHOSPHATASE"/>
    <property type="match status" value="1"/>
</dbReference>
<sequence>MDTIWSFRAAYEEVRKLKEKQHAFCEKVEAGRWDLLRNESFPEDLQWEALVDVLRGKVKIQNHCYEEVDLDGIVRLSSDFNFSITSFHHAHEAYLVPELLKKTYGHTPVVAMFVTNGRYKRESYRGSEYAPKVLSDNGIEVVMKSDHPVLNSRYLHHEAQQAHYYGLSASLALASITTTPARAAGLDHRIGKVKRGYDAGMLSVLDLPRRR</sequence>
<dbReference type="Pfam" id="PF01979">
    <property type="entry name" value="Amidohydro_1"/>
    <property type="match status" value="1"/>
</dbReference>
<dbReference type="AlphaFoldDB" id="A0A9P7S0H6"/>
<dbReference type="InterPro" id="IPR051781">
    <property type="entry name" value="Metallo-dep_Hydrolase"/>
</dbReference>
<organism evidence="2 3">
    <name type="scientific">Marasmius oreades</name>
    <name type="common">fairy-ring Marasmius</name>
    <dbReference type="NCBI Taxonomy" id="181124"/>
    <lineage>
        <taxon>Eukaryota</taxon>
        <taxon>Fungi</taxon>
        <taxon>Dikarya</taxon>
        <taxon>Basidiomycota</taxon>
        <taxon>Agaricomycotina</taxon>
        <taxon>Agaricomycetes</taxon>
        <taxon>Agaricomycetidae</taxon>
        <taxon>Agaricales</taxon>
        <taxon>Marasmiineae</taxon>
        <taxon>Marasmiaceae</taxon>
        <taxon>Marasmius</taxon>
    </lineage>
</organism>